<dbReference type="SUPFAM" id="SSF54593">
    <property type="entry name" value="Glyoxalase/Bleomycin resistance protein/Dihydroxybiphenyl dioxygenase"/>
    <property type="match status" value="2"/>
</dbReference>
<dbReference type="EMBL" id="FUKQ01000019">
    <property type="protein sequence ID" value="SJN26986.1"/>
    <property type="molecule type" value="Genomic_DNA"/>
</dbReference>
<evidence type="ECO:0008006" key="3">
    <source>
        <dbReference type="Google" id="ProtNLM"/>
    </source>
</evidence>
<name>A0A1R4J4I3_9ACTN</name>
<protein>
    <recommendedName>
        <fullName evidence="3">VOC domain-containing protein</fullName>
    </recommendedName>
</protein>
<proteinExistence type="predicted"/>
<dbReference type="OrthoDB" id="3296095at2"/>
<dbReference type="InterPro" id="IPR029068">
    <property type="entry name" value="Glyas_Bleomycin-R_OHBP_Dase"/>
</dbReference>
<evidence type="ECO:0000313" key="2">
    <source>
        <dbReference type="Proteomes" id="UP000188342"/>
    </source>
</evidence>
<keyword evidence="2" id="KW-1185">Reference proteome</keyword>
<organism evidence="1 2">
    <name type="scientific">Luteococcus japonicus LSP_Lj1</name>
    <dbReference type="NCBI Taxonomy" id="1255658"/>
    <lineage>
        <taxon>Bacteria</taxon>
        <taxon>Bacillati</taxon>
        <taxon>Actinomycetota</taxon>
        <taxon>Actinomycetes</taxon>
        <taxon>Propionibacteriales</taxon>
        <taxon>Propionibacteriaceae</taxon>
        <taxon>Luteococcus</taxon>
    </lineage>
</organism>
<dbReference type="STRING" id="1255658.FM114_05435"/>
<accession>A0A1R4J4I3</accession>
<dbReference type="RefSeq" id="WP_094764170.1">
    <property type="nucleotide sequence ID" value="NZ_FUKQ01000019.1"/>
</dbReference>
<evidence type="ECO:0000313" key="1">
    <source>
        <dbReference type="EMBL" id="SJN26986.1"/>
    </source>
</evidence>
<sequence>MVAFLETLGLAREVSAPDGGFAVLGAASGGIGVHHVSADNAAGETHLVLEVASADDLAGLEGIVVWDEAWGKQAGITDPLGGGIWLDEVQTDLYGYVEHHGTPRDGLVVDAIRFSTDFAADQAFFARFGLLPAGHCDEYWTPLQASRESGTLALHRNTGEAVTRPAPDNPVGDHSLCILGFETSEPLAQVCERLVAAGHPATLVEGPRRAVHVADPDGQEIQIHELS</sequence>
<dbReference type="Gene3D" id="3.10.180.10">
    <property type="entry name" value="2,3-Dihydroxybiphenyl 1,2-Dioxygenase, domain 1"/>
    <property type="match status" value="1"/>
</dbReference>
<reference evidence="1 2" key="1">
    <citation type="submission" date="2017-02" db="EMBL/GenBank/DDBJ databases">
        <authorList>
            <person name="Peterson S.W."/>
        </authorList>
    </citation>
    <scope>NUCLEOTIDE SEQUENCE [LARGE SCALE GENOMIC DNA]</scope>
    <source>
        <strain evidence="1 2">LSP_Lj1</strain>
    </source>
</reference>
<gene>
    <name evidence="1" type="ORF">FM114_05435</name>
</gene>
<dbReference type="AlphaFoldDB" id="A0A1R4J4I3"/>
<dbReference type="Proteomes" id="UP000188342">
    <property type="component" value="Unassembled WGS sequence"/>
</dbReference>